<organism evidence="1 2">
    <name type="scientific">Forsythia ovata</name>
    <dbReference type="NCBI Taxonomy" id="205694"/>
    <lineage>
        <taxon>Eukaryota</taxon>
        <taxon>Viridiplantae</taxon>
        <taxon>Streptophyta</taxon>
        <taxon>Embryophyta</taxon>
        <taxon>Tracheophyta</taxon>
        <taxon>Spermatophyta</taxon>
        <taxon>Magnoliopsida</taxon>
        <taxon>eudicotyledons</taxon>
        <taxon>Gunneridae</taxon>
        <taxon>Pentapetalae</taxon>
        <taxon>asterids</taxon>
        <taxon>lamiids</taxon>
        <taxon>Lamiales</taxon>
        <taxon>Oleaceae</taxon>
        <taxon>Forsythieae</taxon>
        <taxon>Forsythia</taxon>
    </lineage>
</organism>
<dbReference type="EMBL" id="JBFOLJ010000018">
    <property type="protein sequence ID" value="KAL2464643.1"/>
    <property type="molecule type" value="Genomic_DNA"/>
</dbReference>
<name>A0ABD1PL61_9LAMI</name>
<proteinExistence type="predicted"/>
<gene>
    <name evidence="1" type="ORF">Fot_52599</name>
</gene>
<protein>
    <submittedName>
        <fullName evidence="1">Uncharacterized protein</fullName>
    </submittedName>
</protein>
<dbReference type="SUPFAM" id="SSF141562">
    <property type="entry name" value="At5g01610-like"/>
    <property type="match status" value="1"/>
</dbReference>
<accession>A0ABD1PL61</accession>
<dbReference type="Proteomes" id="UP001604277">
    <property type="component" value="Unassembled WGS sequence"/>
</dbReference>
<dbReference type="InterPro" id="IPR007493">
    <property type="entry name" value="DUF538"/>
</dbReference>
<dbReference type="Pfam" id="PF04398">
    <property type="entry name" value="DUF538"/>
    <property type="match status" value="1"/>
</dbReference>
<comment type="caution">
    <text evidence="1">The sequence shown here is derived from an EMBL/GenBank/DDBJ whole genome shotgun (WGS) entry which is preliminary data.</text>
</comment>
<reference evidence="2" key="1">
    <citation type="submission" date="2024-07" db="EMBL/GenBank/DDBJ databases">
        <title>Two chromosome-level genome assemblies of Korean endemic species Abeliophyllum distichum and Forsythia ovata (Oleaceae).</title>
        <authorList>
            <person name="Jang H."/>
        </authorList>
    </citation>
    <scope>NUCLEOTIDE SEQUENCE [LARGE SCALE GENOMIC DNA]</scope>
</reference>
<dbReference type="InterPro" id="IPR036758">
    <property type="entry name" value="At5g01610-like"/>
</dbReference>
<dbReference type="AlphaFoldDB" id="A0ABD1PL61"/>
<dbReference type="PANTHER" id="PTHR31676">
    <property type="entry name" value="T31J12.3 PROTEIN-RELATED"/>
    <property type="match status" value="1"/>
</dbReference>
<keyword evidence="2" id="KW-1185">Reference proteome</keyword>
<dbReference type="Gene3D" id="2.30.240.10">
    <property type="entry name" value="At5g01610-like"/>
    <property type="match status" value="1"/>
</dbReference>
<dbReference type="PANTHER" id="PTHR31676:SF10">
    <property type="entry name" value="EXPRESSED PROTEIN"/>
    <property type="match status" value="1"/>
</dbReference>
<sequence length="119" mass="13915">MNETIIRNKIKVLAHRSRLAKWLAVFTGIEECGYVKETCFVWLKQKRTPEHRFEKIGKLVQVTTYVEPNKIKKLTGVKTREFLFWITLGEIYVDDPPIGKITFKTPIELSRSFQVSAFP</sequence>
<evidence type="ECO:0000313" key="2">
    <source>
        <dbReference type="Proteomes" id="UP001604277"/>
    </source>
</evidence>
<evidence type="ECO:0000313" key="1">
    <source>
        <dbReference type="EMBL" id="KAL2464643.1"/>
    </source>
</evidence>